<protein>
    <submittedName>
        <fullName evidence="1">Uncharacterized protein</fullName>
    </submittedName>
</protein>
<accession>A0A8X6TR87</accession>
<keyword evidence="2" id="KW-1185">Reference proteome</keyword>
<dbReference type="Proteomes" id="UP000887013">
    <property type="component" value="Unassembled WGS sequence"/>
</dbReference>
<evidence type="ECO:0000313" key="2">
    <source>
        <dbReference type="Proteomes" id="UP000887013"/>
    </source>
</evidence>
<proteinExistence type="predicted"/>
<sequence length="155" mass="17932">MTGPTHSVRKRTNRLHLVKEILLGRIHNTSFFGKGENANSIPKNLLTSAEAPPREIDEEVARVHESFATRNMSRELRDFVSNFSCGIEFCEWFSLNLPPPLPSADKHEKWIFLNFQNFRGTYFEFFLLSSFAAYYIQHKKEINSLDIYLAISTST</sequence>
<comment type="caution">
    <text evidence="1">The sequence shown here is derived from an EMBL/GenBank/DDBJ whole genome shotgun (WGS) entry which is preliminary data.</text>
</comment>
<organism evidence="1 2">
    <name type="scientific">Nephila pilipes</name>
    <name type="common">Giant wood spider</name>
    <name type="synonym">Nephila maculata</name>
    <dbReference type="NCBI Taxonomy" id="299642"/>
    <lineage>
        <taxon>Eukaryota</taxon>
        <taxon>Metazoa</taxon>
        <taxon>Ecdysozoa</taxon>
        <taxon>Arthropoda</taxon>
        <taxon>Chelicerata</taxon>
        <taxon>Arachnida</taxon>
        <taxon>Araneae</taxon>
        <taxon>Araneomorphae</taxon>
        <taxon>Entelegynae</taxon>
        <taxon>Araneoidea</taxon>
        <taxon>Nephilidae</taxon>
        <taxon>Nephila</taxon>
    </lineage>
</organism>
<dbReference type="EMBL" id="BMAW01064811">
    <property type="protein sequence ID" value="GFT47214.1"/>
    <property type="molecule type" value="Genomic_DNA"/>
</dbReference>
<dbReference type="AlphaFoldDB" id="A0A8X6TR87"/>
<evidence type="ECO:0000313" key="1">
    <source>
        <dbReference type="EMBL" id="GFT47214.1"/>
    </source>
</evidence>
<reference evidence="1" key="1">
    <citation type="submission" date="2020-08" db="EMBL/GenBank/DDBJ databases">
        <title>Multicomponent nature underlies the extraordinary mechanical properties of spider dragline silk.</title>
        <authorList>
            <person name="Kono N."/>
            <person name="Nakamura H."/>
            <person name="Mori M."/>
            <person name="Yoshida Y."/>
            <person name="Ohtoshi R."/>
            <person name="Malay A.D."/>
            <person name="Moran D.A.P."/>
            <person name="Tomita M."/>
            <person name="Numata K."/>
            <person name="Arakawa K."/>
        </authorList>
    </citation>
    <scope>NUCLEOTIDE SEQUENCE</scope>
</reference>
<name>A0A8X6TR87_NEPPI</name>
<gene>
    <name evidence="1" type="ORF">NPIL_271361</name>
</gene>